<organism evidence="2 3">
    <name type="scientific">Pochonia chlamydosporia 170</name>
    <dbReference type="NCBI Taxonomy" id="1380566"/>
    <lineage>
        <taxon>Eukaryota</taxon>
        <taxon>Fungi</taxon>
        <taxon>Dikarya</taxon>
        <taxon>Ascomycota</taxon>
        <taxon>Pezizomycotina</taxon>
        <taxon>Sordariomycetes</taxon>
        <taxon>Hypocreomycetidae</taxon>
        <taxon>Hypocreales</taxon>
        <taxon>Clavicipitaceae</taxon>
        <taxon>Pochonia</taxon>
    </lineage>
</organism>
<name>A0A179FH60_METCM</name>
<protein>
    <submittedName>
        <fullName evidence="2">Late sexual development protein</fullName>
    </submittedName>
</protein>
<evidence type="ECO:0000313" key="3">
    <source>
        <dbReference type="Proteomes" id="UP000078397"/>
    </source>
</evidence>
<evidence type="ECO:0000313" key="2">
    <source>
        <dbReference type="EMBL" id="OAQ64591.1"/>
    </source>
</evidence>
<dbReference type="EMBL" id="LSBJ02000005">
    <property type="protein sequence ID" value="OAQ64591.1"/>
    <property type="molecule type" value="Genomic_DNA"/>
</dbReference>
<dbReference type="GeneID" id="28848966"/>
<dbReference type="AlphaFoldDB" id="A0A179FH60"/>
<accession>A0A179FH60</accession>
<dbReference type="Proteomes" id="UP000078397">
    <property type="component" value="Unassembled WGS sequence"/>
</dbReference>
<dbReference type="KEGG" id="pchm:VFPPC_05847"/>
<reference evidence="2 3" key="1">
    <citation type="journal article" date="2016" name="PLoS Pathog.">
        <title>Biosynthesis of antibiotic leucinostatins in bio-control fungus Purpureocillium lilacinum and their inhibition on phytophthora revealed by genome mining.</title>
        <authorList>
            <person name="Wang G."/>
            <person name="Liu Z."/>
            <person name="Lin R."/>
            <person name="Li E."/>
            <person name="Mao Z."/>
            <person name="Ling J."/>
            <person name="Yang Y."/>
            <person name="Yin W.B."/>
            <person name="Xie B."/>
        </authorList>
    </citation>
    <scope>NUCLEOTIDE SEQUENCE [LARGE SCALE GENOMIC DNA]</scope>
    <source>
        <strain evidence="2">170</strain>
    </source>
</reference>
<gene>
    <name evidence="2" type="ORF">VFPPC_05847</name>
</gene>
<comment type="caution">
    <text evidence="2">The sequence shown here is derived from an EMBL/GenBank/DDBJ whole genome shotgun (WGS) entry which is preliminary data.</text>
</comment>
<dbReference type="RefSeq" id="XP_018141905.1">
    <property type="nucleotide sequence ID" value="XM_018284972.1"/>
</dbReference>
<evidence type="ECO:0000256" key="1">
    <source>
        <dbReference type="SAM" id="SignalP"/>
    </source>
</evidence>
<sequence>MASSMGRCLSSLLFLGTAFGATIPSNDGFPNPSDQQKLVIGQEANGLLPNSPLPTSLGAGSTTAFQLIAFNELFETAYFNPLLQNITDEVDGYQVENKDELVKIFTTIRAQEEEHALGAVSILQSAKAFAPSACQYQFPVTNLTEALISSVIGQEGEQNGDYRIFMKEVPSESAFLTATPAAFALSALQMFIVPDSCPFPLSNIALPIFPPLMSNGGPTAAVAANDQTISFSADLSKSDAAKQYLGTNGAGLYLTYITGQQLPISVELSNVKWCDSEIQFEANFPFAENLMYGLSLAALTTANKFDTAEAVANSTLAAPAIIQVSNMI</sequence>
<keyword evidence="1" id="KW-0732">Signal</keyword>
<feature type="chain" id="PRO_5008101672" evidence="1">
    <location>
        <begin position="21"/>
        <end position="328"/>
    </location>
</feature>
<proteinExistence type="predicted"/>
<feature type="signal peptide" evidence="1">
    <location>
        <begin position="1"/>
        <end position="20"/>
    </location>
</feature>
<keyword evidence="3" id="KW-1185">Reference proteome</keyword>
<dbReference type="OrthoDB" id="5293813at2759"/>